<keyword evidence="5 11" id="KW-0592">Phosphate transport</keyword>
<evidence type="ECO:0000256" key="6">
    <source>
        <dbReference type="ARBA" id="ARBA00022692"/>
    </source>
</evidence>
<dbReference type="PANTHER" id="PTHR11101">
    <property type="entry name" value="PHOSPHATE TRANSPORTER"/>
    <property type="match status" value="1"/>
</dbReference>
<dbReference type="EMBL" id="CP054139">
    <property type="protein sequence ID" value="QKJ28831.1"/>
    <property type="molecule type" value="Genomic_DNA"/>
</dbReference>
<keyword evidence="3 11" id="KW-0813">Transport</keyword>
<feature type="transmembrane region" description="Helical" evidence="11">
    <location>
        <begin position="234"/>
        <end position="253"/>
    </location>
</feature>
<feature type="transmembrane region" description="Helical" evidence="11">
    <location>
        <begin position="21"/>
        <end position="39"/>
    </location>
</feature>
<evidence type="ECO:0000256" key="11">
    <source>
        <dbReference type="RuleBase" id="RU363058"/>
    </source>
</evidence>
<accession>A0A7D4Q5V5</accession>
<comment type="catalytic activity">
    <reaction evidence="10">
        <text>phosphate(in) + H(+)(in) = phosphate(out) + H(+)(out)</text>
        <dbReference type="Rhea" id="RHEA:29939"/>
        <dbReference type="ChEBI" id="CHEBI:15378"/>
        <dbReference type="ChEBI" id="CHEBI:43474"/>
    </reaction>
</comment>
<evidence type="ECO:0000313" key="13">
    <source>
        <dbReference type="Proteomes" id="UP000505355"/>
    </source>
</evidence>
<dbReference type="GO" id="GO:0005886">
    <property type="term" value="C:plasma membrane"/>
    <property type="evidence" value="ECO:0007669"/>
    <property type="project" value="UniProtKB-SubCell"/>
</dbReference>
<gene>
    <name evidence="12" type="ORF">HQ865_03350</name>
</gene>
<evidence type="ECO:0000256" key="10">
    <source>
        <dbReference type="ARBA" id="ARBA00047348"/>
    </source>
</evidence>
<dbReference type="PANTHER" id="PTHR11101:SF65">
    <property type="entry name" value="LOW-AFFINITY INORGANIC PHOSPHATE TRANSPORTER PITA-RELATED"/>
    <property type="match status" value="1"/>
</dbReference>
<evidence type="ECO:0000256" key="9">
    <source>
        <dbReference type="ARBA" id="ARBA00023136"/>
    </source>
</evidence>
<feature type="transmembrane region" description="Helical" evidence="11">
    <location>
        <begin position="162"/>
        <end position="184"/>
    </location>
</feature>
<keyword evidence="4" id="KW-1003">Cell membrane</keyword>
<dbReference type="AlphaFoldDB" id="A0A7D4Q5V5"/>
<sequence>MLHTLQMISLPFIGDIDLSGAILFVFFICFFAVVCFEFVNGFHDTANAVATVIYTRALKPAYAIPWSGLWNFMGVFLGGVAVAMGILKLVPLNELMALPVNTGACFVLAVLLGSIIWNLGTWYLGIPCSSSHTLIGAMIGSSLAFTLYYNSKGVNWEKAGEIGSSLVLSPLVGFGLAWMLMYLLKNVFKAAHLFHIPQGDTDKPPLLTRLLLITTCTLVSFFHGSNDGQKGVGLLMLILIAFLPAKFAVNHAIPDQYILSNLNRTELVIQKYNGNTTADQKLITDMKSAITQSKALIDLKDPKHKANTFAFRKQLQTVIKNTKALLGDDKNIGFSSADKDVLHQSAEELTKVTDFAPVWVIAIISFSLGLGTMIGWKRIVVTIGEKIGNQHLNYAQGATAEIVAASTIGLSTGFGLPVSTTHVLSSGIAGAMVASDGTKNLNNGTIKSIAIAWVLTLPVSIALSFLLFMLFHLFV</sequence>
<keyword evidence="8 11" id="KW-1133">Transmembrane helix</keyword>
<evidence type="ECO:0000256" key="4">
    <source>
        <dbReference type="ARBA" id="ARBA00022475"/>
    </source>
</evidence>
<evidence type="ECO:0000256" key="8">
    <source>
        <dbReference type="ARBA" id="ARBA00022989"/>
    </source>
</evidence>
<keyword evidence="13" id="KW-1185">Reference proteome</keyword>
<comment type="subcellular location">
    <subcellularLocation>
        <location evidence="1">Cell membrane</location>
        <topology evidence="1">Multi-pass membrane protein</topology>
    </subcellularLocation>
    <subcellularLocation>
        <location evidence="11">Membrane</location>
        <topology evidence="11">Multi-pass membrane protein</topology>
    </subcellularLocation>
</comment>
<feature type="transmembrane region" description="Helical" evidence="11">
    <location>
        <begin position="102"/>
        <end position="125"/>
    </location>
</feature>
<feature type="transmembrane region" description="Helical" evidence="11">
    <location>
        <begin position="449"/>
        <end position="474"/>
    </location>
</feature>
<dbReference type="Proteomes" id="UP000505355">
    <property type="component" value="Chromosome"/>
</dbReference>
<dbReference type="GO" id="GO:0015293">
    <property type="term" value="F:symporter activity"/>
    <property type="evidence" value="ECO:0007669"/>
    <property type="project" value="UniProtKB-KW"/>
</dbReference>
<dbReference type="InterPro" id="IPR001204">
    <property type="entry name" value="Phos_transporter"/>
</dbReference>
<reference evidence="12 13" key="1">
    <citation type="submission" date="2020-05" db="EMBL/GenBank/DDBJ databases">
        <title>Mucilaginibacter mali sp. nov.</title>
        <authorList>
            <person name="Kim H.S."/>
            <person name="Lee K.C."/>
            <person name="Suh M.K."/>
            <person name="Kim J.-S."/>
            <person name="Han K.-I."/>
            <person name="Eom M.K."/>
            <person name="Shin Y.K."/>
            <person name="Lee J.-S."/>
        </authorList>
    </citation>
    <scope>NUCLEOTIDE SEQUENCE [LARGE SCALE GENOMIC DNA]</scope>
    <source>
        <strain evidence="12 13">G2-14</strain>
    </source>
</reference>
<evidence type="ECO:0000256" key="1">
    <source>
        <dbReference type="ARBA" id="ARBA00004651"/>
    </source>
</evidence>
<evidence type="ECO:0000256" key="5">
    <source>
        <dbReference type="ARBA" id="ARBA00022592"/>
    </source>
</evidence>
<name>A0A7D4Q5V5_9SPHI</name>
<dbReference type="GO" id="GO:0035435">
    <property type="term" value="P:phosphate ion transmembrane transport"/>
    <property type="evidence" value="ECO:0007669"/>
    <property type="project" value="TreeGrafter"/>
</dbReference>
<organism evidence="12 13">
    <name type="scientific">Mucilaginibacter mali</name>
    <dbReference type="NCBI Taxonomy" id="2740462"/>
    <lineage>
        <taxon>Bacteria</taxon>
        <taxon>Pseudomonadati</taxon>
        <taxon>Bacteroidota</taxon>
        <taxon>Sphingobacteriia</taxon>
        <taxon>Sphingobacteriales</taxon>
        <taxon>Sphingobacteriaceae</taxon>
        <taxon>Mucilaginibacter</taxon>
    </lineage>
</organism>
<feature type="transmembrane region" description="Helical" evidence="11">
    <location>
        <begin position="69"/>
        <end position="90"/>
    </location>
</feature>
<dbReference type="Pfam" id="PF01384">
    <property type="entry name" value="PHO4"/>
    <property type="match status" value="1"/>
</dbReference>
<feature type="transmembrane region" description="Helical" evidence="11">
    <location>
        <begin position="131"/>
        <end position="150"/>
    </location>
</feature>
<comment type="similarity">
    <text evidence="2">Belongs to the inorganic phosphate transporter (PiT) (TC 2.A.20) family. Pit subfamily.</text>
</comment>
<proteinExistence type="inferred from homology"/>
<evidence type="ECO:0000256" key="2">
    <source>
        <dbReference type="ARBA" id="ARBA00005342"/>
    </source>
</evidence>
<evidence type="ECO:0000256" key="7">
    <source>
        <dbReference type="ARBA" id="ARBA00022847"/>
    </source>
</evidence>
<protein>
    <recommendedName>
        <fullName evidence="11">Phosphate transporter</fullName>
    </recommendedName>
</protein>
<evidence type="ECO:0000256" key="3">
    <source>
        <dbReference type="ARBA" id="ARBA00022448"/>
    </source>
</evidence>
<keyword evidence="9 11" id="KW-0472">Membrane</keyword>
<dbReference type="RefSeq" id="WP_173413529.1">
    <property type="nucleotide sequence ID" value="NZ_CP054139.1"/>
</dbReference>
<evidence type="ECO:0000313" key="12">
    <source>
        <dbReference type="EMBL" id="QKJ28831.1"/>
    </source>
</evidence>
<keyword evidence="7" id="KW-0769">Symport</keyword>
<feature type="transmembrane region" description="Helical" evidence="11">
    <location>
        <begin position="356"/>
        <end position="376"/>
    </location>
</feature>
<dbReference type="GO" id="GO:0005315">
    <property type="term" value="F:phosphate transmembrane transporter activity"/>
    <property type="evidence" value="ECO:0007669"/>
    <property type="project" value="InterPro"/>
</dbReference>
<dbReference type="KEGG" id="mmab:HQ865_03350"/>
<keyword evidence="6 11" id="KW-0812">Transmembrane</keyword>